<dbReference type="EMBL" id="UYRV01010690">
    <property type="protein sequence ID" value="VDK57612.1"/>
    <property type="molecule type" value="Genomic_DNA"/>
</dbReference>
<dbReference type="InterPro" id="IPR001534">
    <property type="entry name" value="Transthyretin-like"/>
</dbReference>
<keyword evidence="6" id="KW-1185">Reference proteome</keyword>
<organism evidence="5 6">
    <name type="scientific">Cylicostephanus goldi</name>
    <name type="common">Nematode worm</name>
    <dbReference type="NCBI Taxonomy" id="71465"/>
    <lineage>
        <taxon>Eukaryota</taxon>
        <taxon>Metazoa</taxon>
        <taxon>Ecdysozoa</taxon>
        <taxon>Nematoda</taxon>
        <taxon>Chromadorea</taxon>
        <taxon>Rhabditida</taxon>
        <taxon>Rhabditina</taxon>
        <taxon>Rhabditomorpha</taxon>
        <taxon>Strongyloidea</taxon>
        <taxon>Strongylidae</taxon>
        <taxon>Cylicostephanus</taxon>
    </lineage>
</organism>
<dbReference type="PANTHER" id="PTHR21700">
    <property type="entry name" value="TRANSTHYRETIN-LIKE FAMILY PROTEIN-RELATED"/>
    <property type="match status" value="1"/>
</dbReference>
<dbReference type="InterPro" id="IPR038479">
    <property type="entry name" value="Transthyretin-like_sf"/>
</dbReference>
<dbReference type="GO" id="GO:0009986">
    <property type="term" value="C:cell surface"/>
    <property type="evidence" value="ECO:0007669"/>
    <property type="project" value="InterPro"/>
</dbReference>
<dbReference type="Proteomes" id="UP000271889">
    <property type="component" value="Unassembled WGS sequence"/>
</dbReference>
<sequence>MGKLLCNRKPAAGVKIELYEKEICKSKLHNELNFHRKLAEVKTDNSGSFAISGTAKELSKIDPQLNIYHNCNYKGPCYQKLKIKIPSEYISKGKQIKKYFKINLELATKFKGQKTDCWSFSNSGSAWETIEPYVGAGIKKHLPLPKY</sequence>
<dbReference type="Gene3D" id="2.60.40.3330">
    <property type="match status" value="1"/>
</dbReference>
<evidence type="ECO:0000313" key="6">
    <source>
        <dbReference type="Proteomes" id="UP000271889"/>
    </source>
</evidence>
<dbReference type="GO" id="GO:0005576">
    <property type="term" value="C:extracellular region"/>
    <property type="evidence" value="ECO:0007669"/>
    <property type="project" value="UniProtKB-SubCell"/>
</dbReference>
<name>A0A3P6R3T0_CYLGO</name>
<evidence type="ECO:0000256" key="2">
    <source>
        <dbReference type="ARBA" id="ARBA00010112"/>
    </source>
</evidence>
<dbReference type="Pfam" id="PF01060">
    <property type="entry name" value="TTR-52"/>
    <property type="match status" value="1"/>
</dbReference>
<evidence type="ECO:0008006" key="7">
    <source>
        <dbReference type="Google" id="ProtNLM"/>
    </source>
</evidence>
<comment type="similarity">
    <text evidence="2">Belongs to the nematode transthyretin-like family.</text>
</comment>
<keyword evidence="4" id="KW-0732">Signal</keyword>
<evidence type="ECO:0000313" key="5">
    <source>
        <dbReference type="EMBL" id="VDK57612.1"/>
    </source>
</evidence>
<evidence type="ECO:0000256" key="1">
    <source>
        <dbReference type="ARBA" id="ARBA00004613"/>
    </source>
</evidence>
<dbReference type="AlphaFoldDB" id="A0A3P6R3T0"/>
<evidence type="ECO:0000256" key="4">
    <source>
        <dbReference type="ARBA" id="ARBA00022729"/>
    </source>
</evidence>
<evidence type="ECO:0000256" key="3">
    <source>
        <dbReference type="ARBA" id="ARBA00022525"/>
    </source>
</evidence>
<accession>A0A3P6R3T0</accession>
<dbReference type="OrthoDB" id="5912452at2759"/>
<keyword evidence="3" id="KW-0964">Secreted</keyword>
<comment type="subcellular location">
    <subcellularLocation>
        <location evidence="1">Secreted</location>
    </subcellularLocation>
</comment>
<protein>
    <recommendedName>
        <fullName evidence="7">Transthyretin/hydroxyisourate hydrolase domain-containing protein</fullName>
    </recommendedName>
</protein>
<proteinExistence type="inferred from homology"/>
<gene>
    <name evidence="5" type="ORF">CGOC_LOCUS4050</name>
</gene>
<dbReference type="PANTHER" id="PTHR21700:SF24">
    <property type="entry name" value="TRANSTHYRETIN-LIKE FAMILY PROTEIN"/>
    <property type="match status" value="1"/>
</dbReference>
<reference evidence="5 6" key="1">
    <citation type="submission" date="2018-11" db="EMBL/GenBank/DDBJ databases">
        <authorList>
            <consortium name="Pathogen Informatics"/>
        </authorList>
    </citation>
    <scope>NUCLEOTIDE SEQUENCE [LARGE SCALE GENOMIC DNA]</scope>
</reference>